<keyword evidence="11" id="KW-0539">Nucleus</keyword>
<evidence type="ECO:0000256" key="4">
    <source>
        <dbReference type="ARBA" id="ARBA00022454"/>
    </source>
</evidence>
<comment type="subunit">
    <text evidence="3">Component of the NDC80 complex, which consists of NDC80, NUF2, SPC24 and SPC25.</text>
</comment>
<dbReference type="Pfam" id="PF08234">
    <property type="entry name" value="Spindle_Spc25"/>
    <property type="match status" value="1"/>
</dbReference>
<organism evidence="14 15">
    <name type="scientific">Eeniella nana</name>
    <name type="common">Yeast</name>
    <name type="synonym">Brettanomyces nanus</name>
    <dbReference type="NCBI Taxonomy" id="13502"/>
    <lineage>
        <taxon>Eukaryota</taxon>
        <taxon>Fungi</taxon>
        <taxon>Dikarya</taxon>
        <taxon>Ascomycota</taxon>
        <taxon>Saccharomycotina</taxon>
        <taxon>Pichiomycetes</taxon>
        <taxon>Pichiales</taxon>
        <taxon>Pichiaceae</taxon>
        <taxon>Brettanomyces</taxon>
    </lineage>
</organism>
<dbReference type="OrthoDB" id="4056921at2759"/>
<evidence type="ECO:0000256" key="7">
    <source>
        <dbReference type="ARBA" id="ARBA00022838"/>
    </source>
</evidence>
<gene>
    <name evidence="14" type="ORF">FOA43_001055</name>
</gene>
<evidence type="ECO:0000256" key="10">
    <source>
        <dbReference type="ARBA" id="ARBA00023328"/>
    </source>
</evidence>
<evidence type="ECO:0000259" key="13">
    <source>
        <dbReference type="Pfam" id="PF08234"/>
    </source>
</evidence>
<dbReference type="Proteomes" id="UP000662931">
    <property type="component" value="Chromosome 1"/>
</dbReference>
<evidence type="ECO:0000313" key="15">
    <source>
        <dbReference type="Proteomes" id="UP000662931"/>
    </source>
</evidence>
<proteinExistence type="inferred from homology"/>
<keyword evidence="4 11" id="KW-0158">Chromosome</keyword>
<feature type="domain" description="Chromosome segregation protein Spc25 C-terminal" evidence="13">
    <location>
        <begin position="161"/>
        <end position="229"/>
    </location>
</feature>
<keyword evidence="15" id="KW-1185">Reference proteome</keyword>
<evidence type="ECO:0000256" key="12">
    <source>
        <dbReference type="SAM" id="Coils"/>
    </source>
</evidence>
<evidence type="ECO:0000256" key="11">
    <source>
        <dbReference type="RuleBase" id="RU367150"/>
    </source>
</evidence>
<keyword evidence="5 11" id="KW-0132">Cell division</keyword>
<dbReference type="AlphaFoldDB" id="A0A875S0V2"/>
<evidence type="ECO:0000256" key="1">
    <source>
        <dbReference type="ARBA" id="ARBA00002772"/>
    </source>
</evidence>
<keyword evidence="6 11" id="KW-0498">Mitosis</keyword>
<evidence type="ECO:0000256" key="9">
    <source>
        <dbReference type="ARBA" id="ARBA00023306"/>
    </source>
</evidence>
<feature type="coiled-coil region" evidence="12">
    <location>
        <begin position="37"/>
        <end position="85"/>
    </location>
</feature>
<evidence type="ECO:0000256" key="5">
    <source>
        <dbReference type="ARBA" id="ARBA00022618"/>
    </source>
</evidence>
<dbReference type="InterPro" id="IPR013255">
    <property type="entry name" value="Spc25_C"/>
</dbReference>
<comment type="similarity">
    <text evidence="2 11">Belongs to the SPC25 family.</text>
</comment>
<dbReference type="InterPro" id="IPR045143">
    <property type="entry name" value="Spc25"/>
</dbReference>
<dbReference type="CDD" id="cd23784">
    <property type="entry name" value="RWD_Spc25"/>
    <property type="match status" value="1"/>
</dbReference>
<dbReference type="GO" id="GO:0005634">
    <property type="term" value="C:nucleus"/>
    <property type="evidence" value="ECO:0007669"/>
    <property type="project" value="UniProtKB-SubCell"/>
</dbReference>
<dbReference type="Gene3D" id="3.30.457.50">
    <property type="entry name" value="Chromosome segregation protein Spc25"/>
    <property type="match status" value="1"/>
</dbReference>
<evidence type="ECO:0000313" key="14">
    <source>
        <dbReference type="EMBL" id="QPG73742.1"/>
    </source>
</evidence>
<keyword evidence="9 11" id="KW-0131">Cell cycle</keyword>
<keyword evidence="7 11" id="KW-0995">Kinetochore</keyword>
<dbReference type="GO" id="GO:0031262">
    <property type="term" value="C:Ndc80 complex"/>
    <property type="evidence" value="ECO:0007669"/>
    <property type="project" value="InterPro"/>
</dbReference>
<keyword evidence="10 11" id="KW-0137">Centromere</keyword>
<reference evidence="14" key="1">
    <citation type="submission" date="2020-10" db="EMBL/GenBank/DDBJ databases">
        <authorList>
            <person name="Roach M.J.R."/>
        </authorList>
    </citation>
    <scope>NUCLEOTIDE SEQUENCE</scope>
    <source>
        <strain evidence="14">CBS 1945</strain>
    </source>
</reference>
<dbReference type="GO" id="GO:0051301">
    <property type="term" value="P:cell division"/>
    <property type="evidence" value="ECO:0007669"/>
    <property type="project" value="UniProtKB-UniRule"/>
</dbReference>
<evidence type="ECO:0000256" key="3">
    <source>
        <dbReference type="ARBA" id="ARBA00011562"/>
    </source>
</evidence>
<comment type="function">
    <text evidence="1 11">Acts as a component of the essential kinetochore-associated NDC80 complex, which is required for chromosome segregation and spindle checkpoint activity.</text>
</comment>
<sequence>MAGSKHGLEESIEEFEKLKPQMDSLRVKVQEHLKNIQSTLISKRATYEKALAELNNEERELDKKIRDFEKLEQQLRQEISKEIQDRDNSSMKVKEMKVQEEQLIEQTSKFQLDIDKVDEEIEKRLKEVTEERNTLTNQRTIIDDRTFQYEELLGMRIETGGENNQISFIFNNVDPDDFEREVYFVLDPNQYRIVETSPKLDEAAVTRIMDEFRSHKGISYLWRDMRKELAVAATNAKHS</sequence>
<evidence type="ECO:0000256" key="2">
    <source>
        <dbReference type="ARBA" id="ARBA00006379"/>
    </source>
</evidence>
<dbReference type="RefSeq" id="XP_038777307.1">
    <property type="nucleotide sequence ID" value="XM_038921379.1"/>
</dbReference>
<keyword evidence="8 12" id="KW-0175">Coiled coil</keyword>
<accession>A0A875S0V2</accession>
<dbReference type="GO" id="GO:0007059">
    <property type="term" value="P:chromosome segregation"/>
    <property type="evidence" value="ECO:0007669"/>
    <property type="project" value="InterPro"/>
</dbReference>
<evidence type="ECO:0000256" key="8">
    <source>
        <dbReference type="ARBA" id="ARBA00023054"/>
    </source>
</evidence>
<name>A0A875S0V2_EENNA</name>
<dbReference type="PANTHER" id="PTHR14281:SF0">
    <property type="entry name" value="KINETOCHORE PROTEIN SPC25"/>
    <property type="match status" value="1"/>
</dbReference>
<dbReference type="EMBL" id="CP064812">
    <property type="protein sequence ID" value="QPG73742.1"/>
    <property type="molecule type" value="Genomic_DNA"/>
</dbReference>
<comment type="subcellular location">
    <subcellularLocation>
        <location evidence="11">Nucleus</location>
    </subcellularLocation>
    <subcellularLocation>
        <location evidence="11">Chromosome</location>
        <location evidence="11">Centromere</location>
        <location evidence="11">Kinetochore</location>
    </subcellularLocation>
</comment>
<dbReference type="PANTHER" id="PTHR14281">
    <property type="entry name" value="KINETOCHORE PROTEIN SPC25-RELATED"/>
    <property type="match status" value="1"/>
</dbReference>
<dbReference type="GeneID" id="62194456"/>
<protein>
    <recommendedName>
        <fullName evidence="11">Kinetochore protein SPC25</fullName>
    </recommendedName>
</protein>
<dbReference type="KEGG" id="bnn:FOA43_001055"/>
<evidence type="ECO:0000256" key="6">
    <source>
        <dbReference type="ARBA" id="ARBA00022776"/>
    </source>
</evidence>